<keyword evidence="11" id="KW-0915">Sodium</keyword>
<dbReference type="PANTHER" id="PTHR28259:SF1">
    <property type="entry name" value="FLUORIDE EXPORT PROTEIN 1-RELATED"/>
    <property type="match status" value="1"/>
</dbReference>
<gene>
    <name evidence="11" type="primary">fluC</name>
    <name evidence="11" type="synonym">crcB</name>
    <name evidence="12" type="ORF">SAMN06265377_2023</name>
</gene>
<feature type="binding site" evidence="11">
    <location>
        <position position="77"/>
    </location>
    <ligand>
        <name>Na(+)</name>
        <dbReference type="ChEBI" id="CHEBI:29101"/>
        <note>structural</note>
    </ligand>
</feature>
<keyword evidence="6 11" id="KW-0406">Ion transport</keyword>
<sequence>MKQVFLVFLGGGLGSALRYVISKPLNLLLQNFFFGTFLVNIIGCLLIGVILGLSSKNNFLSANNTLFLATGFCGGFTTFSAFAFEKHSLLKNSELFHFSVYTIASVVAGVIAVAIGLWLSRLGD</sequence>
<evidence type="ECO:0000256" key="9">
    <source>
        <dbReference type="ARBA" id="ARBA00035120"/>
    </source>
</evidence>
<keyword evidence="7 11" id="KW-0472">Membrane</keyword>
<comment type="function">
    <text evidence="11">Fluoride-specific ion channel. Important for reducing fluoride concentration in the cell, thus reducing its toxicity.</text>
</comment>
<comment type="catalytic activity">
    <reaction evidence="10">
        <text>fluoride(in) = fluoride(out)</text>
        <dbReference type="Rhea" id="RHEA:76159"/>
        <dbReference type="ChEBI" id="CHEBI:17051"/>
    </reaction>
    <physiologicalReaction direction="left-to-right" evidence="10">
        <dbReference type="Rhea" id="RHEA:76160"/>
    </physiologicalReaction>
</comment>
<dbReference type="PANTHER" id="PTHR28259">
    <property type="entry name" value="FLUORIDE EXPORT PROTEIN 1-RELATED"/>
    <property type="match status" value="1"/>
</dbReference>
<feature type="transmembrane region" description="Helical" evidence="11">
    <location>
        <begin position="65"/>
        <end position="84"/>
    </location>
</feature>
<feature type="transmembrane region" description="Helical" evidence="11">
    <location>
        <begin position="32"/>
        <end position="53"/>
    </location>
</feature>
<dbReference type="Proteomes" id="UP000219048">
    <property type="component" value="Unassembled WGS sequence"/>
</dbReference>
<keyword evidence="4 11" id="KW-0812">Transmembrane</keyword>
<keyword evidence="3" id="KW-0997">Cell inner membrane</keyword>
<evidence type="ECO:0000256" key="5">
    <source>
        <dbReference type="ARBA" id="ARBA00022989"/>
    </source>
</evidence>
<feature type="transmembrane region" description="Helical" evidence="11">
    <location>
        <begin position="96"/>
        <end position="119"/>
    </location>
</feature>
<evidence type="ECO:0000256" key="4">
    <source>
        <dbReference type="ARBA" id="ARBA00022692"/>
    </source>
</evidence>
<evidence type="ECO:0000256" key="10">
    <source>
        <dbReference type="ARBA" id="ARBA00035585"/>
    </source>
</evidence>
<dbReference type="InterPro" id="IPR003691">
    <property type="entry name" value="FluC"/>
</dbReference>
<evidence type="ECO:0000256" key="8">
    <source>
        <dbReference type="ARBA" id="ARBA00023303"/>
    </source>
</evidence>
<dbReference type="EMBL" id="OBEH01000003">
    <property type="protein sequence ID" value="SNZ00203.1"/>
    <property type="molecule type" value="Genomic_DNA"/>
</dbReference>
<accession>A0A285MU34</accession>
<dbReference type="Pfam" id="PF02537">
    <property type="entry name" value="CRCB"/>
    <property type="match status" value="1"/>
</dbReference>
<organism evidence="12 13">
    <name type="scientific">Flagellimonas pacifica</name>
    <dbReference type="NCBI Taxonomy" id="1247520"/>
    <lineage>
        <taxon>Bacteria</taxon>
        <taxon>Pseudomonadati</taxon>
        <taxon>Bacteroidota</taxon>
        <taxon>Flavobacteriia</taxon>
        <taxon>Flavobacteriales</taxon>
        <taxon>Flavobacteriaceae</taxon>
        <taxon>Flagellimonas</taxon>
    </lineage>
</organism>
<dbReference type="OrthoDB" id="9815830at2"/>
<protein>
    <recommendedName>
        <fullName evidence="11">Fluoride-specific ion channel FluC</fullName>
    </recommendedName>
</protein>
<evidence type="ECO:0000256" key="6">
    <source>
        <dbReference type="ARBA" id="ARBA00023065"/>
    </source>
</evidence>
<evidence type="ECO:0000256" key="11">
    <source>
        <dbReference type="HAMAP-Rule" id="MF_00454"/>
    </source>
</evidence>
<dbReference type="HAMAP" id="MF_00454">
    <property type="entry name" value="FluC"/>
    <property type="match status" value="1"/>
</dbReference>
<feature type="binding site" evidence="11">
    <location>
        <position position="74"/>
    </location>
    <ligand>
        <name>Na(+)</name>
        <dbReference type="ChEBI" id="CHEBI:29101"/>
        <note>structural</note>
    </ligand>
</feature>
<keyword evidence="11" id="KW-0479">Metal-binding</keyword>
<dbReference type="RefSeq" id="WP_097045692.1">
    <property type="nucleotide sequence ID" value="NZ_OBEH01000003.1"/>
</dbReference>
<keyword evidence="2 11" id="KW-1003">Cell membrane</keyword>
<dbReference type="GO" id="GO:0046872">
    <property type="term" value="F:metal ion binding"/>
    <property type="evidence" value="ECO:0007669"/>
    <property type="project" value="UniProtKB-KW"/>
</dbReference>
<evidence type="ECO:0000256" key="7">
    <source>
        <dbReference type="ARBA" id="ARBA00023136"/>
    </source>
</evidence>
<reference evidence="13" key="1">
    <citation type="submission" date="2017-09" db="EMBL/GenBank/DDBJ databases">
        <authorList>
            <person name="Varghese N."/>
            <person name="Submissions S."/>
        </authorList>
    </citation>
    <scope>NUCLEOTIDE SEQUENCE [LARGE SCALE GENOMIC DNA]</scope>
    <source>
        <strain evidence="13">DSM 25885</strain>
    </source>
</reference>
<evidence type="ECO:0000256" key="1">
    <source>
        <dbReference type="ARBA" id="ARBA00004651"/>
    </source>
</evidence>
<comment type="activity regulation">
    <text evidence="11">Na(+) is not transported, but it plays an essential structural role and its presence is essential for fluoride channel function.</text>
</comment>
<keyword evidence="5 11" id="KW-1133">Transmembrane helix</keyword>
<proteinExistence type="inferred from homology"/>
<evidence type="ECO:0000313" key="13">
    <source>
        <dbReference type="Proteomes" id="UP000219048"/>
    </source>
</evidence>
<evidence type="ECO:0000256" key="2">
    <source>
        <dbReference type="ARBA" id="ARBA00022475"/>
    </source>
</evidence>
<keyword evidence="11" id="KW-0813">Transport</keyword>
<dbReference type="AlphaFoldDB" id="A0A285MU34"/>
<comment type="similarity">
    <text evidence="9 11">Belongs to the fluoride channel Fluc/FEX (TC 1.A.43) family.</text>
</comment>
<keyword evidence="8 11" id="KW-0407">Ion channel</keyword>
<evidence type="ECO:0000313" key="12">
    <source>
        <dbReference type="EMBL" id="SNZ00203.1"/>
    </source>
</evidence>
<dbReference type="NCBIfam" id="TIGR00494">
    <property type="entry name" value="crcB"/>
    <property type="match status" value="1"/>
</dbReference>
<dbReference type="GO" id="GO:0062054">
    <property type="term" value="F:fluoride channel activity"/>
    <property type="evidence" value="ECO:0007669"/>
    <property type="project" value="UniProtKB-UniRule"/>
</dbReference>
<comment type="subcellular location">
    <subcellularLocation>
        <location evidence="1 11">Cell membrane</location>
        <topology evidence="1 11">Multi-pass membrane protein</topology>
    </subcellularLocation>
</comment>
<dbReference type="GO" id="GO:0005886">
    <property type="term" value="C:plasma membrane"/>
    <property type="evidence" value="ECO:0007669"/>
    <property type="project" value="UniProtKB-SubCell"/>
</dbReference>
<evidence type="ECO:0000256" key="3">
    <source>
        <dbReference type="ARBA" id="ARBA00022519"/>
    </source>
</evidence>
<dbReference type="GO" id="GO:0140114">
    <property type="term" value="P:cellular detoxification of fluoride"/>
    <property type="evidence" value="ECO:0007669"/>
    <property type="project" value="UniProtKB-UniRule"/>
</dbReference>
<keyword evidence="13" id="KW-1185">Reference proteome</keyword>
<name>A0A285MU34_9FLAO</name>